<gene>
    <name evidence="2" type="ORF">Mucpa_3175</name>
</gene>
<dbReference type="Gene3D" id="3.90.280.10">
    <property type="entry name" value="PEBP-like"/>
    <property type="match status" value="1"/>
</dbReference>
<dbReference type="PANTHER" id="PTHR30289">
    <property type="entry name" value="UNCHARACTERIZED PROTEIN YBCL-RELATED"/>
    <property type="match status" value="1"/>
</dbReference>
<dbReference type="InterPro" id="IPR036610">
    <property type="entry name" value="PEBP-like_sf"/>
</dbReference>
<keyword evidence="3" id="KW-1185">Reference proteome</keyword>
<dbReference type="eggNOG" id="COG1881">
    <property type="taxonomic scope" value="Bacteria"/>
</dbReference>
<name>H1YFH1_9SPHI</name>
<sequence>MRTLFHFLFFMLIADATVNAQTFTLKSNDLGGQFSNEFTLNGFGCTGANKSPQLYWQNAPKETRSFAITIHDPAAPTGSGWWHWVVFDIPATVSELKQNAGNNQEHLLPQTAIQSITDFGQPGYGGPCPPVGDAPHPYIITVYALKTAKLGLDKNASPAYVGFAISNNLISKASLIVYYKR</sequence>
<dbReference type="InterPro" id="IPR005247">
    <property type="entry name" value="YbhB_YbcL/LppC-like"/>
</dbReference>
<dbReference type="RefSeq" id="WP_008507659.1">
    <property type="nucleotide sequence ID" value="NZ_CM001403.1"/>
</dbReference>
<dbReference type="NCBIfam" id="TIGR00481">
    <property type="entry name" value="YbhB/YbcL family Raf kinase inhibitor-like protein"/>
    <property type="match status" value="1"/>
</dbReference>
<dbReference type="PANTHER" id="PTHR30289:SF1">
    <property type="entry name" value="PEBP (PHOSPHATIDYLETHANOLAMINE-BINDING PROTEIN) FAMILY PROTEIN"/>
    <property type="match status" value="1"/>
</dbReference>
<dbReference type="InterPro" id="IPR008914">
    <property type="entry name" value="PEBP"/>
</dbReference>
<dbReference type="AlphaFoldDB" id="H1YFH1"/>
<reference evidence="2" key="1">
    <citation type="submission" date="2011-09" db="EMBL/GenBank/DDBJ databases">
        <title>The permanent draft genome of Mucilaginibacter paludis DSM 18603.</title>
        <authorList>
            <consortium name="US DOE Joint Genome Institute (JGI-PGF)"/>
            <person name="Lucas S."/>
            <person name="Han J."/>
            <person name="Lapidus A."/>
            <person name="Bruce D."/>
            <person name="Goodwin L."/>
            <person name="Pitluck S."/>
            <person name="Peters L."/>
            <person name="Kyrpides N."/>
            <person name="Mavromatis K."/>
            <person name="Ivanova N."/>
            <person name="Mikhailova N."/>
            <person name="Held B."/>
            <person name="Detter J.C."/>
            <person name="Tapia R."/>
            <person name="Han C."/>
            <person name="Land M."/>
            <person name="Hauser L."/>
            <person name="Markowitz V."/>
            <person name="Cheng J.-F."/>
            <person name="Hugenholtz P."/>
            <person name="Woyke T."/>
            <person name="Wu D."/>
            <person name="Tindall B."/>
            <person name="Brambilla E."/>
            <person name="Klenk H.-P."/>
            <person name="Eisen J.A."/>
        </authorList>
    </citation>
    <scope>NUCLEOTIDE SEQUENCE [LARGE SCALE GENOMIC DNA]</scope>
    <source>
        <strain evidence="2">DSM 18603</strain>
    </source>
</reference>
<evidence type="ECO:0000256" key="1">
    <source>
        <dbReference type="SAM" id="SignalP"/>
    </source>
</evidence>
<protein>
    <submittedName>
        <fullName evidence="2">YbhB YbcL family protein</fullName>
    </submittedName>
</protein>
<proteinExistence type="predicted"/>
<evidence type="ECO:0000313" key="2">
    <source>
        <dbReference type="EMBL" id="EHQ27279.1"/>
    </source>
</evidence>
<dbReference type="EMBL" id="CM001403">
    <property type="protein sequence ID" value="EHQ27279.1"/>
    <property type="molecule type" value="Genomic_DNA"/>
</dbReference>
<dbReference type="Proteomes" id="UP000002774">
    <property type="component" value="Chromosome"/>
</dbReference>
<dbReference type="STRING" id="714943.Mucpa_3175"/>
<dbReference type="SUPFAM" id="SSF49777">
    <property type="entry name" value="PEBP-like"/>
    <property type="match status" value="1"/>
</dbReference>
<accession>H1YFH1</accession>
<organism evidence="2 3">
    <name type="scientific">Mucilaginibacter paludis DSM 18603</name>
    <dbReference type="NCBI Taxonomy" id="714943"/>
    <lineage>
        <taxon>Bacteria</taxon>
        <taxon>Pseudomonadati</taxon>
        <taxon>Bacteroidota</taxon>
        <taxon>Sphingobacteriia</taxon>
        <taxon>Sphingobacteriales</taxon>
        <taxon>Sphingobacteriaceae</taxon>
        <taxon>Mucilaginibacter</taxon>
    </lineage>
</organism>
<keyword evidence="1" id="KW-0732">Signal</keyword>
<feature type="chain" id="PRO_5003558528" evidence="1">
    <location>
        <begin position="21"/>
        <end position="181"/>
    </location>
</feature>
<evidence type="ECO:0000313" key="3">
    <source>
        <dbReference type="Proteomes" id="UP000002774"/>
    </source>
</evidence>
<dbReference type="CDD" id="cd00865">
    <property type="entry name" value="PEBP_bact_arch"/>
    <property type="match status" value="1"/>
</dbReference>
<dbReference type="HOGENOM" id="CLU_083918_2_0_10"/>
<dbReference type="OrthoDB" id="9797506at2"/>
<feature type="signal peptide" evidence="1">
    <location>
        <begin position="1"/>
        <end position="20"/>
    </location>
</feature>
<dbReference type="Pfam" id="PF01161">
    <property type="entry name" value="PBP"/>
    <property type="match status" value="1"/>
</dbReference>